<evidence type="ECO:0000313" key="2">
    <source>
        <dbReference type="Proteomes" id="UP001194696"/>
    </source>
</evidence>
<dbReference type="EMBL" id="JAAAIM010000429">
    <property type="protein sequence ID" value="KAG0288188.1"/>
    <property type="molecule type" value="Genomic_DNA"/>
</dbReference>
<gene>
    <name evidence="1" type="ORF">BGZ96_007994</name>
</gene>
<dbReference type="Proteomes" id="UP001194696">
    <property type="component" value="Unassembled WGS sequence"/>
</dbReference>
<keyword evidence="2" id="KW-1185">Reference proteome</keyword>
<evidence type="ECO:0000313" key="1">
    <source>
        <dbReference type="EMBL" id="KAG0288188.1"/>
    </source>
</evidence>
<accession>A0ABQ7K1A7</accession>
<proteinExistence type="predicted"/>
<sequence length="83" mass="9231">MLCLECRRKYYCKHPQPLKKGVYRQEFDWVARPGSIAPNGIYMNYGLGGNQLNGLEMVGSSSQGLPLCDRLQVQKCALSVHGG</sequence>
<protein>
    <submittedName>
        <fullName evidence="1">Uncharacterized protein</fullName>
    </submittedName>
</protein>
<reference evidence="1 2" key="1">
    <citation type="journal article" date="2020" name="Fungal Divers.">
        <title>Resolving the Mortierellaceae phylogeny through synthesis of multi-gene phylogenetics and phylogenomics.</title>
        <authorList>
            <person name="Vandepol N."/>
            <person name="Liber J."/>
            <person name="Desiro A."/>
            <person name="Na H."/>
            <person name="Kennedy M."/>
            <person name="Barry K."/>
            <person name="Grigoriev I.V."/>
            <person name="Miller A.N."/>
            <person name="O'Donnell K."/>
            <person name="Stajich J.E."/>
            <person name="Bonito G."/>
        </authorList>
    </citation>
    <scope>NUCLEOTIDE SEQUENCE [LARGE SCALE GENOMIC DNA]</scope>
    <source>
        <strain evidence="1 2">AD045</strain>
    </source>
</reference>
<organism evidence="1 2">
    <name type="scientific">Linnemannia gamsii</name>
    <dbReference type="NCBI Taxonomy" id="64522"/>
    <lineage>
        <taxon>Eukaryota</taxon>
        <taxon>Fungi</taxon>
        <taxon>Fungi incertae sedis</taxon>
        <taxon>Mucoromycota</taxon>
        <taxon>Mortierellomycotina</taxon>
        <taxon>Mortierellomycetes</taxon>
        <taxon>Mortierellales</taxon>
        <taxon>Mortierellaceae</taxon>
        <taxon>Linnemannia</taxon>
    </lineage>
</organism>
<name>A0ABQ7K1A7_9FUNG</name>
<comment type="caution">
    <text evidence="1">The sequence shown here is derived from an EMBL/GenBank/DDBJ whole genome shotgun (WGS) entry which is preliminary data.</text>
</comment>